<dbReference type="Proteomes" id="UP000594905">
    <property type="component" value="Chromosome"/>
</dbReference>
<dbReference type="Gene3D" id="3.40.390.10">
    <property type="entry name" value="Collagenase (Catalytic Domain)"/>
    <property type="match status" value="1"/>
</dbReference>
<dbReference type="Pfam" id="PF01432">
    <property type="entry name" value="Peptidase_M3"/>
    <property type="match status" value="1"/>
</dbReference>
<dbReference type="OrthoDB" id="9773538at2"/>
<evidence type="ECO:0000259" key="8">
    <source>
        <dbReference type="Pfam" id="PF01432"/>
    </source>
</evidence>
<keyword evidence="3 7" id="KW-0479">Metal-binding</keyword>
<dbReference type="GeneID" id="70783895"/>
<dbReference type="GO" id="GO:0046872">
    <property type="term" value="F:metal ion binding"/>
    <property type="evidence" value="ECO:0007669"/>
    <property type="project" value="UniProtKB-UniRule"/>
</dbReference>
<evidence type="ECO:0000256" key="3">
    <source>
        <dbReference type="ARBA" id="ARBA00022723"/>
    </source>
</evidence>
<evidence type="ECO:0000313" key="9">
    <source>
        <dbReference type="EMBL" id="QPS60446.1"/>
    </source>
</evidence>
<comment type="cofactor">
    <cofactor evidence="7">
        <name>Zn(2+)</name>
        <dbReference type="ChEBI" id="CHEBI:29105"/>
    </cofactor>
    <text evidence="7">Binds 1 zinc ion.</text>
</comment>
<dbReference type="EMBL" id="CP065689">
    <property type="protein sequence ID" value="QPS60446.1"/>
    <property type="molecule type" value="Genomic_DNA"/>
</dbReference>
<evidence type="ECO:0000313" key="12">
    <source>
        <dbReference type="Proteomes" id="UP000594905"/>
    </source>
</evidence>
<reference evidence="10 11" key="1">
    <citation type="submission" date="2018-06" db="EMBL/GenBank/DDBJ databases">
        <authorList>
            <consortium name="Pathogen Informatics"/>
            <person name="Doyle S."/>
        </authorList>
    </citation>
    <scope>NUCLEOTIDE SEQUENCE [LARGE SCALE GENOMIC DNA]</scope>
    <source>
        <strain evidence="10 11">NCTC10288</strain>
    </source>
</reference>
<dbReference type="EMBL" id="LS483460">
    <property type="protein sequence ID" value="SQI00703.1"/>
    <property type="molecule type" value="Genomic_DNA"/>
</dbReference>
<evidence type="ECO:0000256" key="6">
    <source>
        <dbReference type="ARBA" id="ARBA00023049"/>
    </source>
</evidence>
<keyword evidence="4 7" id="KW-0378">Hydrolase</keyword>
<dbReference type="Proteomes" id="UP000249264">
    <property type="component" value="Chromosome 1"/>
</dbReference>
<dbReference type="KEGG" id="cmin:NCTC10288_02021"/>
<proteinExistence type="inferred from homology"/>
<evidence type="ECO:0000313" key="11">
    <source>
        <dbReference type="Proteomes" id="UP000249264"/>
    </source>
</evidence>
<evidence type="ECO:0000256" key="4">
    <source>
        <dbReference type="ARBA" id="ARBA00022801"/>
    </source>
</evidence>
<dbReference type="GO" id="GO:0008241">
    <property type="term" value="F:peptidyl-dipeptidase activity"/>
    <property type="evidence" value="ECO:0007669"/>
    <property type="project" value="UniProtKB-EC"/>
</dbReference>
<dbReference type="InterPro" id="IPR024079">
    <property type="entry name" value="MetalloPept_cat_dom_sf"/>
</dbReference>
<dbReference type="EC" id="3.4.15.5" evidence="10"/>
<evidence type="ECO:0000256" key="7">
    <source>
        <dbReference type="RuleBase" id="RU003435"/>
    </source>
</evidence>
<dbReference type="PANTHER" id="PTHR43660">
    <property type="entry name" value="DIPEPTIDYL CARBOXYPEPTIDASE"/>
    <property type="match status" value="1"/>
</dbReference>
<keyword evidence="12" id="KW-1185">Reference proteome</keyword>
<protein>
    <submittedName>
        <fullName evidence="9">M3 family metallopeptidase</fullName>
    </submittedName>
    <submittedName>
        <fullName evidence="10">Peptidyl-dipeptidase</fullName>
        <ecNumber evidence="10">3.4.15.5</ecNumber>
    </submittedName>
</protein>
<comment type="similarity">
    <text evidence="1 7">Belongs to the peptidase M3 family.</text>
</comment>
<dbReference type="GO" id="GO:0005829">
    <property type="term" value="C:cytosol"/>
    <property type="evidence" value="ECO:0007669"/>
    <property type="project" value="TreeGrafter"/>
</dbReference>
<evidence type="ECO:0000256" key="1">
    <source>
        <dbReference type="ARBA" id="ARBA00006040"/>
    </source>
</evidence>
<dbReference type="RefSeq" id="WP_039673921.1">
    <property type="nucleotide sequence ID" value="NZ_CP065689.1"/>
</dbReference>
<sequence>MTNPLLTPSTLPYQLPPFTDITVEHYRPAFDEALALHDAEIASITANPADPTWENTVEALERSGQDLDRVMAVFGNLSGTDVTDEMEDIAADIYPRLSAHYDAMYQNEVLYTRLKEATPLADDAEGQRLHDHLLRTFKRKGADLDAAGKARLSEINQRLSALSEEFGRNLMASTRERAVSFTEEELEGLPAERIASAKVDAEALNREGFVIPLELPTVQSELSRLAREDARGRLYGASASRGSENNIPGLIEAVQLRAERAELLGYATHADYVIAEETAATADAARSMLFDLAPAAAANAEGEQKLLAEEAELNGQGFSAADWPYWESKVRARDFSLDEAELRKYFPLDQVLEKGVFAAAERLYGITVTPRDDLEGYAEGVRVWEVRDGNHESKGIGLLLTDYFGRPTKRGGAWMSEFVGQSRLLKRKPVIVNVMGITKPADGSQPLLSMDEVRTVFHEFGHALHGLLSDVRYPTFAGTNVPRDWVEFPSQINENWALDRSLVKEYARHVETGEPIPDELLDAITAASEFGQGFATSEYLGASIIDLAWHSLSAADASELEATPEAVAEFEAEALRAAGLDNPLIAPRYRSTYFNHIFAGGYSAGYYSYLWAEALDADGFEWFKDQSDLRTAGEKFREVILSKGASRDFTEAYREFRGRDKDVAPLLKRRGLAGA</sequence>
<keyword evidence="6 7" id="KW-0482">Metalloprotease</keyword>
<organism evidence="10 11">
    <name type="scientific">Corynebacterium minutissimum</name>
    <dbReference type="NCBI Taxonomy" id="38301"/>
    <lineage>
        <taxon>Bacteria</taxon>
        <taxon>Bacillati</taxon>
        <taxon>Actinomycetota</taxon>
        <taxon>Actinomycetes</taxon>
        <taxon>Mycobacteriales</taxon>
        <taxon>Corynebacteriaceae</taxon>
        <taxon>Corynebacterium</taxon>
    </lineage>
</organism>
<dbReference type="AlphaFoldDB" id="A0A2X4RFU2"/>
<evidence type="ECO:0000313" key="10">
    <source>
        <dbReference type="EMBL" id="SQI00703.1"/>
    </source>
</evidence>
<evidence type="ECO:0000256" key="2">
    <source>
        <dbReference type="ARBA" id="ARBA00022670"/>
    </source>
</evidence>
<gene>
    <name evidence="10" type="primary">dcp</name>
    <name evidence="9" type="ORF">I6G51_04415</name>
    <name evidence="10" type="ORF">NCTC10288_02021</name>
</gene>
<dbReference type="InterPro" id="IPR024077">
    <property type="entry name" value="Neurolysin/TOP_dom2"/>
</dbReference>
<dbReference type="CDD" id="cd06456">
    <property type="entry name" value="M3A_DCP"/>
    <property type="match status" value="1"/>
</dbReference>
<dbReference type="InterPro" id="IPR001567">
    <property type="entry name" value="Pept_M3A_M3B_dom"/>
</dbReference>
<dbReference type="FunFam" id="3.40.390.10:FF:000009">
    <property type="entry name" value="Oligopeptidase A"/>
    <property type="match status" value="1"/>
</dbReference>
<reference evidence="9 12" key="2">
    <citation type="submission" date="2020-12" db="EMBL/GenBank/DDBJ databases">
        <title>FDA dAtabase for Regulatory Grade micrObial Sequences (FDA-ARGOS): Supporting development and validation of Infectious Disease Dx tests.</title>
        <authorList>
            <person name="Sproer C."/>
            <person name="Gronow S."/>
            <person name="Severitt S."/>
            <person name="Schroder I."/>
            <person name="Tallon L."/>
            <person name="Sadzewicz L."/>
            <person name="Zhao X."/>
            <person name="Boylan J."/>
            <person name="Ott S."/>
            <person name="Bowen H."/>
            <person name="Vavikolanu K."/>
            <person name="Mehta A."/>
            <person name="Aluvathingal J."/>
            <person name="Nadendla S."/>
            <person name="Lowell S."/>
            <person name="Myers T."/>
            <person name="Yan Y."/>
            <person name="Sichtig H."/>
        </authorList>
    </citation>
    <scope>NUCLEOTIDE SEQUENCE [LARGE SCALE GENOMIC DNA]</scope>
    <source>
        <strain evidence="9 12">FDAARGOS_894</strain>
    </source>
</reference>
<dbReference type="PANTHER" id="PTHR43660:SF1">
    <property type="entry name" value="DIPEPTIDYL CARBOXYPEPTIDASE"/>
    <property type="match status" value="1"/>
</dbReference>
<dbReference type="SUPFAM" id="SSF55486">
    <property type="entry name" value="Metalloproteases ('zincins'), catalytic domain"/>
    <property type="match status" value="1"/>
</dbReference>
<dbReference type="GO" id="GO:0004180">
    <property type="term" value="F:carboxypeptidase activity"/>
    <property type="evidence" value="ECO:0007669"/>
    <property type="project" value="UniProtKB-KW"/>
</dbReference>
<dbReference type="GO" id="GO:0006508">
    <property type="term" value="P:proteolysis"/>
    <property type="evidence" value="ECO:0007669"/>
    <property type="project" value="UniProtKB-KW"/>
</dbReference>
<evidence type="ECO:0000256" key="5">
    <source>
        <dbReference type="ARBA" id="ARBA00022833"/>
    </source>
</evidence>
<name>A0A2X4RFU2_9CORY</name>
<keyword evidence="5 7" id="KW-0862">Zinc</keyword>
<accession>A0A2X4RFU2</accession>
<dbReference type="InterPro" id="IPR045090">
    <property type="entry name" value="Pept_M3A_M3B"/>
</dbReference>
<dbReference type="GO" id="GO:0004222">
    <property type="term" value="F:metalloendopeptidase activity"/>
    <property type="evidence" value="ECO:0007669"/>
    <property type="project" value="InterPro"/>
</dbReference>
<dbReference type="Gene3D" id="1.10.1370.10">
    <property type="entry name" value="Neurolysin, domain 3"/>
    <property type="match status" value="1"/>
</dbReference>
<keyword evidence="2 7" id="KW-0645">Protease</keyword>
<keyword evidence="10" id="KW-0121">Carboxypeptidase</keyword>
<dbReference type="STRING" id="38301.NX84_03745"/>
<feature type="domain" description="Peptidase M3A/M3B catalytic" evidence="8">
    <location>
        <begin position="227"/>
        <end position="671"/>
    </location>
</feature>
<dbReference type="InterPro" id="IPR034005">
    <property type="entry name" value="M3A_DCP"/>
</dbReference>